<protein>
    <submittedName>
        <fullName evidence="2">Uncharacterized protein</fullName>
    </submittedName>
</protein>
<keyword evidence="1" id="KW-0732">Signal</keyword>
<sequence length="86" mass="9090">MMRSLLVTAFALSADALDFVAVSPGTGAAYEGSLSGNGNSVGYTAANGDQWNAFIYNSSYDQSTIMITPAQAMPTEMPKQVRLNYA</sequence>
<dbReference type="GeneID" id="17254856"/>
<reference evidence="3" key="1">
    <citation type="journal article" date="2013" name="Nature">
        <title>Pan genome of the phytoplankton Emiliania underpins its global distribution.</title>
        <authorList>
            <person name="Read B.A."/>
            <person name="Kegel J."/>
            <person name="Klute M.J."/>
            <person name="Kuo A."/>
            <person name="Lefebvre S.C."/>
            <person name="Maumus F."/>
            <person name="Mayer C."/>
            <person name="Miller J."/>
            <person name="Monier A."/>
            <person name="Salamov A."/>
            <person name="Young J."/>
            <person name="Aguilar M."/>
            <person name="Claverie J.M."/>
            <person name="Frickenhaus S."/>
            <person name="Gonzalez K."/>
            <person name="Herman E.K."/>
            <person name="Lin Y.C."/>
            <person name="Napier J."/>
            <person name="Ogata H."/>
            <person name="Sarno A.F."/>
            <person name="Shmutz J."/>
            <person name="Schroeder D."/>
            <person name="de Vargas C."/>
            <person name="Verret F."/>
            <person name="von Dassow P."/>
            <person name="Valentin K."/>
            <person name="Van de Peer Y."/>
            <person name="Wheeler G."/>
            <person name="Dacks J.B."/>
            <person name="Delwiche C.F."/>
            <person name="Dyhrman S.T."/>
            <person name="Glockner G."/>
            <person name="John U."/>
            <person name="Richards T."/>
            <person name="Worden A.Z."/>
            <person name="Zhang X."/>
            <person name="Grigoriev I.V."/>
            <person name="Allen A.E."/>
            <person name="Bidle K."/>
            <person name="Borodovsky M."/>
            <person name="Bowler C."/>
            <person name="Brownlee C."/>
            <person name="Cock J.M."/>
            <person name="Elias M."/>
            <person name="Gladyshev V.N."/>
            <person name="Groth M."/>
            <person name="Guda C."/>
            <person name="Hadaegh A."/>
            <person name="Iglesias-Rodriguez M.D."/>
            <person name="Jenkins J."/>
            <person name="Jones B.M."/>
            <person name="Lawson T."/>
            <person name="Leese F."/>
            <person name="Lindquist E."/>
            <person name="Lobanov A."/>
            <person name="Lomsadze A."/>
            <person name="Malik S.B."/>
            <person name="Marsh M.E."/>
            <person name="Mackinder L."/>
            <person name="Mock T."/>
            <person name="Mueller-Roeber B."/>
            <person name="Pagarete A."/>
            <person name="Parker M."/>
            <person name="Probert I."/>
            <person name="Quesneville H."/>
            <person name="Raines C."/>
            <person name="Rensing S.A."/>
            <person name="Riano-Pachon D.M."/>
            <person name="Richier S."/>
            <person name="Rokitta S."/>
            <person name="Shiraiwa Y."/>
            <person name="Soanes D.M."/>
            <person name="van der Giezen M."/>
            <person name="Wahlund T.M."/>
            <person name="Williams B."/>
            <person name="Wilson W."/>
            <person name="Wolfe G."/>
            <person name="Wurch L.L."/>
        </authorList>
    </citation>
    <scope>NUCLEOTIDE SEQUENCE</scope>
</reference>
<name>A0A0D3IZ47_EMIH1</name>
<evidence type="ECO:0000256" key="1">
    <source>
        <dbReference type="SAM" id="SignalP"/>
    </source>
</evidence>
<organism evidence="2 3">
    <name type="scientific">Emiliania huxleyi (strain CCMP1516)</name>
    <dbReference type="NCBI Taxonomy" id="280463"/>
    <lineage>
        <taxon>Eukaryota</taxon>
        <taxon>Haptista</taxon>
        <taxon>Haptophyta</taxon>
        <taxon>Prymnesiophyceae</taxon>
        <taxon>Isochrysidales</taxon>
        <taxon>Noelaerhabdaceae</taxon>
        <taxon>Emiliania</taxon>
    </lineage>
</organism>
<feature type="signal peptide" evidence="1">
    <location>
        <begin position="1"/>
        <end position="16"/>
    </location>
</feature>
<keyword evidence="3" id="KW-1185">Reference proteome</keyword>
<dbReference type="KEGG" id="ehx:EMIHUDRAFT_248997"/>
<dbReference type="EnsemblProtists" id="EOD16532">
    <property type="protein sequence ID" value="EOD16532"/>
    <property type="gene ID" value="EMIHUDRAFT_244996"/>
</dbReference>
<evidence type="ECO:0000313" key="3">
    <source>
        <dbReference type="Proteomes" id="UP000013827"/>
    </source>
</evidence>
<reference evidence="2" key="2">
    <citation type="submission" date="2024-10" db="UniProtKB">
        <authorList>
            <consortium name="EnsemblProtists"/>
        </authorList>
    </citation>
    <scope>IDENTIFICATION</scope>
</reference>
<proteinExistence type="predicted"/>
<dbReference type="GeneID" id="17262679"/>
<dbReference type="RefSeq" id="XP_005761136.1">
    <property type="nucleotide sequence ID" value="XM_005761079.1"/>
</dbReference>
<evidence type="ECO:0000313" key="2">
    <source>
        <dbReference type="EnsemblProtists" id="EOD16532"/>
    </source>
</evidence>
<dbReference type="KEGG" id="ehx:EMIHUDRAFT_244996"/>
<dbReference type="Proteomes" id="UP000013827">
    <property type="component" value="Unassembled WGS sequence"/>
</dbReference>
<dbReference type="EnsemblProtists" id="EOD08707">
    <property type="protein sequence ID" value="EOD08707"/>
    <property type="gene ID" value="EMIHUDRAFT_248997"/>
</dbReference>
<feature type="chain" id="PRO_5044053534" evidence="1">
    <location>
        <begin position="17"/>
        <end position="86"/>
    </location>
</feature>
<accession>A0A0D3IZ47</accession>
<dbReference type="HOGENOM" id="CLU_2502651_0_0_1"/>
<dbReference type="PaxDb" id="2903-EOD08707"/>
<dbReference type="RefSeq" id="XP_005768961.1">
    <property type="nucleotide sequence ID" value="XM_005768904.1"/>
</dbReference>
<dbReference type="AlphaFoldDB" id="A0A0D3IZ47"/>